<sequence>DLSHEELARTLEVSVGVIKAHIDKGEKLSFHDRRVRNANKGEKI</sequence>
<comment type="caution">
    <text evidence="1">The sequence shown here is derived from an EMBL/GenBank/DDBJ whole genome shotgun (WGS) entry which is preliminary data.</text>
</comment>
<dbReference type="AlphaFoldDB" id="A0A0F9D5W4"/>
<evidence type="ECO:0000313" key="1">
    <source>
        <dbReference type="EMBL" id="KKL56964.1"/>
    </source>
</evidence>
<feature type="non-terminal residue" evidence="1">
    <location>
        <position position="1"/>
    </location>
</feature>
<proteinExistence type="predicted"/>
<protein>
    <recommendedName>
        <fullName evidence="2">RNA polymerase sigma factor 70 region 4 type 2 domain-containing protein</fullName>
    </recommendedName>
</protein>
<name>A0A0F9D5W4_9ZZZZ</name>
<gene>
    <name evidence="1" type="ORF">LCGC14_2240170</name>
</gene>
<accession>A0A0F9D5W4</accession>
<reference evidence="1" key="1">
    <citation type="journal article" date="2015" name="Nature">
        <title>Complex archaea that bridge the gap between prokaryotes and eukaryotes.</title>
        <authorList>
            <person name="Spang A."/>
            <person name="Saw J.H."/>
            <person name="Jorgensen S.L."/>
            <person name="Zaremba-Niedzwiedzka K."/>
            <person name="Martijn J."/>
            <person name="Lind A.E."/>
            <person name="van Eijk R."/>
            <person name="Schleper C."/>
            <person name="Guy L."/>
            <person name="Ettema T.J."/>
        </authorList>
    </citation>
    <scope>NUCLEOTIDE SEQUENCE</scope>
</reference>
<dbReference type="EMBL" id="LAZR01030322">
    <property type="protein sequence ID" value="KKL56964.1"/>
    <property type="molecule type" value="Genomic_DNA"/>
</dbReference>
<organism evidence="1">
    <name type="scientific">marine sediment metagenome</name>
    <dbReference type="NCBI Taxonomy" id="412755"/>
    <lineage>
        <taxon>unclassified sequences</taxon>
        <taxon>metagenomes</taxon>
        <taxon>ecological metagenomes</taxon>
    </lineage>
</organism>
<evidence type="ECO:0008006" key="2">
    <source>
        <dbReference type="Google" id="ProtNLM"/>
    </source>
</evidence>